<name>A0A914WX63_9BILA</name>
<evidence type="ECO:0000313" key="3">
    <source>
        <dbReference type="WBParaSite" id="PSAMB.scaffold559size47208.g7042.t1"/>
    </source>
</evidence>
<reference evidence="3" key="1">
    <citation type="submission" date="2022-11" db="UniProtKB">
        <authorList>
            <consortium name="WormBaseParasite"/>
        </authorList>
    </citation>
    <scope>IDENTIFICATION</scope>
</reference>
<organism evidence="2 3">
    <name type="scientific">Plectus sambesii</name>
    <dbReference type="NCBI Taxonomy" id="2011161"/>
    <lineage>
        <taxon>Eukaryota</taxon>
        <taxon>Metazoa</taxon>
        <taxon>Ecdysozoa</taxon>
        <taxon>Nematoda</taxon>
        <taxon>Chromadorea</taxon>
        <taxon>Plectida</taxon>
        <taxon>Plectina</taxon>
        <taxon>Plectoidea</taxon>
        <taxon>Plectidae</taxon>
        <taxon>Plectus</taxon>
    </lineage>
</organism>
<accession>A0A914WX63</accession>
<dbReference type="Proteomes" id="UP000887566">
    <property type="component" value="Unplaced"/>
</dbReference>
<proteinExistence type="predicted"/>
<dbReference type="AlphaFoldDB" id="A0A914WX63"/>
<evidence type="ECO:0000256" key="1">
    <source>
        <dbReference type="SAM" id="MobiDB-lite"/>
    </source>
</evidence>
<keyword evidence="2" id="KW-1185">Reference proteome</keyword>
<protein>
    <submittedName>
        <fullName evidence="3">Uncharacterized protein</fullName>
    </submittedName>
</protein>
<dbReference type="WBParaSite" id="PSAMB.scaffold559size47208.g7042.t1">
    <property type="protein sequence ID" value="PSAMB.scaffold559size47208.g7042.t1"/>
    <property type="gene ID" value="PSAMB.scaffold559size47208.g7042"/>
</dbReference>
<feature type="region of interest" description="Disordered" evidence="1">
    <location>
        <begin position="19"/>
        <end position="38"/>
    </location>
</feature>
<feature type="region of interest" description="Disordered" evidence="1">
    <location>
        <begin position="169"/>
        <end position="193"/>
    </location>
</feature>
<sequence length="193" mass="22124">MEGRKALACRTDCRLQGVPGSGNESSVSAPSSTDSALNLSQQSTTRMLLDKSADERLHALAPNISLNERLPSLDSILAQLLESSQCCRFRRRRRRRRRHRRRPCPWVKVEPTVCIVAALKPRSRTRRLCGRRSAALRTNEWMFALMIAWRRRSKAPNKRMTPVSAARVRKRRQNKQKLYTAWGADGEERNISS</sequence>
<evidence type="ECO:0000313" key="2">
    <source>
        <dbReference type="Proteomes" id="UP000887566"/>
    </source>
</evidence>
<feature type="compositionally biased region" description="Low complexity" evidence="1">
    <location>
        <begin position="25"/>
        <end position="35"/>
    </location>
</feature>